<proteinExistence type="predicted"/>
<dbReference type="EMBL" id="CAJHJT010000056">
    <property type="protein sequence ID" value="CAD7011459.1"/>
    <property type="molecule type" value="Genomic_DNA"/>
</dbReference>
<gene>
    <name evidence="1" type="ORF">CCAP1982_LOCUS19559</name>
</gene>
<dbReference type="AlphaFoldDB" id="A0A811VBB5"/>
<reference evidence="1" key="1">
    <citation type="submission" date="2020-11" db="EMBL/GenBank/DDBJ databases">
        <authorList>
            <person name="Whitehead M."/>
        </authorList>
    </citation>
    <scope>NUCLEOTIDE SEQUENCE</scope>
    <source>
        <strain evidence="1">EGII</strain>
    </source>
</reference>
<organism evidence="1 2">
    <name type="scientific">Ceratitis capitata</name>
    <name type="common">Mediterranean fruit fly</name>
    <name type="synonym">Tephritis capitata</name>
    <dbReference type="NCBI Taxonomy" id="7213"/>
    <lineage>
        <taxon>Eukaryota</taxon>
        <taxon>Metazoa</taxon>
        <taxon>Ecdysozoa</taxon>
        <taxon>Arthropoda</taxon>
        <taxon>Hexapoda</taxon>
        <taxon>Insecta</taxon>
        <taxon>Pterygota</taxon>
        <taxon>Neoptera</taxon>
        <taxon>Endopterygota</taxon>
        <taxon>Diptera</taxon>
        <taxon>Brachycera</taxon>
        <taxon>Muscomorpha</taxon>
        <taxon>Tephritoidea</taxon>
        <taxon>Tephritidae</taxon>
        <taxon>Ceratitis</taxon>
        <taxon>Ceratitis</taxon>
    </lineage>
</organism>
<sequence>MLVSSSLEAKANAVIRILELGNGGKSMVTGVSVEWDGMTKSMEFLIVPDLQLEVYLGVNFWQVFGIKVLNSGVNVNSGSTIVADLVPAEDDLLFDPMQHKLNPDQRHTLESGQAEFPS</sequence>
<protein>
    <submittedName>
        <fullName evidence="1">(Mediterranean fruit fly) hypothetical protein</fullName>
    </submittedName>
</protein>
<comment type="caution">
    <text evidence="1">The sequence shown here is derived from an EMBL/GenBank/DDBJ whole genome shotgun (WGS) entry which is preliminary data.</text>
</comment>
<keyword evidence="2" id="KW-1185">Reference proteome</keyword>
<dbReference type="Proteomes" id="UP000606786">
    <property type="component" value="Unassembled WGS sequence"/>
</dbReference>
<name>A0A811VBB5_CERCA</name>
<evidence type="ECO:0000313" key="2">
    <source>
        <dbReference type="Proteomes" id="UP000606786"/>
    </source>
</evidence>
<accession>A0A811VBB5</accession>
<evidence type="ECO:0000313" key="1">
    <source>
        <dbReference type="EMBL" id="CAD7011459.1"/>
    </source>
</evidence>